<keyword evidence="1" id="KW-0472">Membrane</keyword>
<keyword evidence="1" id="KW-1133">Transmembrane helix</keyword>
<evidence type="ECO:0000313" key="2">
    <source>
        <dbReference type="EMBL" id="MEO1771811.1"/>
    </source>
</evidence>
<reference evidence="2 3" key="1">
    <citation type="submission" date="2021-03" db="EMBL/GenBank/DDBJ databases">
        <authorList>
            <person name="Gilmore M.S."/>
            <person name="Schwartzman J."/>
            <person name="Van Tyne D."/>
            <person name="Martin M."/>
            <person name="Earl A.M."/>
            <person name="Manson A.L."/>
            <person name="Straub T."/>
            <person name="Salamzade R."/>
            <person name="Saavedra J."/>
            <person name="Lebreton F."/>
            <person name="Prichula J."/>
            <person name="Schaufler K."/>
            <person name="Gaca A."/>
            <person name="Sgardioli B."/>
            <person name="Wagenaar J."/>
            <person name="Strong T."/>
        </authorList>
    </citation>
    <scope>NUCLEOTIDE SEQUENCE [LARGE SCALE GENOMIC DNA]</scope>
    <source>
        <strain evidence="2 3">665A</strain>
    </source>
</reference>
<organism evidence="2 3">
    <name type="scientific">Candidatus Enterococcus ferrettii</name>
    <dbReference type="NCBI Taxonomy" id="2815324"/>
    <lineage>
        <taxon>Bacteria</taxon>
        <taxon>Bacillati</taxon>
        <taxon>Bacillota</taxon>
        <taxon>Bacilli</taxon>
        <taxon>Lactobacillales</taxon>
        <taxon>Enterococcaceae</taxon>
        <taxon>Enterococcus</taxon>
    </lineage>
</organism>
<keyword evidence="1" id="KW-0812">Transmembrane</keyword>
<dbReference type="EMBL" id="JAFREL020000003">
    <property type="protein sequence ID" value="MEO1771811.1"/>
    <property type="molecule type" value="Genomic_DNA"/>
</dbReference>
<evidence type="ECO:0008006" key="4">
    <source>
        <dbReference type="Google" id="ProtNLM"/>
    </source>
</evidence>
<keyword evidence="3" id="KW-1185">Reference proteome</keyword>
<sequence>MKRDQLSRDIERKFEQESNKVVDNSQDEDKGSKLLTIVISIIMSSVILGSLIYSLIEAIGR</sequence>
<gene>
    <name evidence="2" type="ORF">JZO67_003792</name>
</gene>
<accession>A0ABV0ET40</accession>
<dbReference type="Proteomes" id="UP000664357">
    <property type="component" value="Unassembled WGS sequence"/>
</dbReference>
<comment type="caution">
    <text evidence="2">The sequence shown here is derived from an EMBL/GenBank/DDBJ whole genome shotgun (WGS) entry which is preliminary data.</text>
</comment>
<feature type="transmembrane region" description="Helical" evidence="1">
    <location>
        <begin position="34"/>
        <end position="56"/>
    </location>
</feature>
<dbReference type="RefSeq" id="WP_207705090.1">
    <property type="nucleotide sequence ID" value="NZ_JAFREL020000003.1"/>
</dbReference>
<evidence type="ECO:0000256" key="1">
    <source>
        <dbReference type="SAM" id="Phobius"/>
    </source>
</evidence>
<evidence type="ECO:0000313" key="3">
    <source>
        <dbReference type="Proteomes" id="UP000664357"/>
    </source>
</evidence>
<name>A0ABV0ET40_9ENTE</name>
<protein>
    <recommendedName>
        <fullName evidence="4">DUF4044 domain-containing protein</fullName>
    </recommendedName>
</protein>
<reference evidence="2 3" key="2">
    <citation type="submission" date="2024-02" db="EMBL/GenBank/DDBJ databases">
        <title>The Genome Sequence of Enterococcus sp. DIV0159.</title>
        <authorList>
            <person name="Earl A."/>
            <person name="Manson A."/>
            <person name="Gilmore M."/>
            <person name="Sanders J."/>
            <person name="Shea T."/>
            <person name="Howe W."/>
            <person name="Livny J."/>
            <person name="Cuomo C."/>
            <person name="Neafsey D."/>
            <person name="Birren B."/>
        </authorList>
    </citation>
    <scope>NUCLEOTIDE SEQUENCE [LARGE SCALE GENOMIC DNA]</scope>
    <source>
        <strain evidence="2 3">665A</strain>
    </source>
</reference>
<proteinExistence type="predicted"/>